<name>A0ACC1HYU5_9FUNG</name>
<evidence type="ECO:0000313" key="1">
    <source>
        <dbReference type="EMBL" id="KAJ1679594.1"/>
    </source>
</evidence>
<sequence length="79" mass="9126">MSTTNDLSRAELAMALHQAINNTKFRSKNLHLSEDEYKNLLLPDPIFPRDKPVSSPYKPAKAKGDYTQIRFKGKKHYLH</sequence>
<gene>
    <name evidence="1" type="ORF">EV182_001725</name>
</gene>
<comment type="caution">
    <text evidence="1">The sequence shown here is derived from an EMBL/GenBank/DDBJ whole genome shotgun (WGS) entry which is preliminary data.</text>
</comment>
<feature type="non-terminal residue" evidence="1">
    <location>
        <position position="79"/>
    </location>
</feature>
<evidence type="ECO:0000313" key="2">
    <source>
        <dbReference type="Proteomes" id="UP001145114"/>
    </source>
</evidence>
<dbReference type="Proteomes" id="UP001145114">
    <property type="component" value="Unassembled WGS sequence"/>
</dbReference>
<organism evidence="1 2">
    <name type="scientific">Spiromyces aspiralis</name>
    <dbReference type="NCBI Taxonomy" id="68401"/>
    <lineage>
        <taxon>Eukaryota</taxon>
        <taxon>Fungi</taxon>
        <taxon>Fungi incertae sedis</taxon>
        <taxon>Zoopagomycota</taxon>
        <taxon>Kickxellomycotina</taxon>
        <taxon>Kickxellomycetes</taxon>
        <taxon>Kickxellales</taxon>
        <taxon>Kickxellaceae</taxon>
        <taxon>Spiromyces</taxon>
    </lineage>
</organism>
<proteinExistence type="predicted"/>
<keyword evidence="2" id="KW-1185">Reference proteome</keyword>
<dbReference type="EMBL" id="JAMZIH010000284">
    <property type="protein sequence ID" value="KAJ1679594.1"/>
    <property type="molecule type" value="Genomic_DNA"/>
</dbReference>
<accession>A0ACC1HYU5</accession>
<protein>
    <submittedName>
        <fullName evidence="1">Uncharacterized protein</fullName>
    </submittedName>
</protein>
<reference evidence="1" key="1">
    <citation type="submission" date="2022-06" db="EMBL/GenBank/DDBJ databases">
        <title>Phylogenomic reconstructions and comparative analyses of Kickxellomycotina fungi.</title>
        <authorList>
            <person name="Reynolds N.K."/>
            <person name="Stajich J.E."/>
            <person name="Barry K."/>
            <person name="Grigoriev I.V."/>
            <person name="Crous P."/>
            <person name="Smith M.E."/>
        </authorList>
    </citation>
    <scope>NUCLEOTIDE SEQUENCE</scope>
    <source>
        <strain evidence="1">RSA 2271</strain>
    </source>
</reference>